<dbReference type="CDD" id="cd04301">
    <property type="entry name" value="NAT_SF"/>
    <property type="match status" value="1"/>
</dbReference>
<organism evidence="4 5">
    <name type="scientific">Prosthecochloris marina</name>
    <dbReference type="NCBI Taxonomy" id="2017681"/>
    <lineage>
        <taxon>Bacteria</taxon>
        <taxon>Pseudomonadati</taxon>
        <taxon>Chlorobiota</taxon>
        <taxon>Chlorobiia</taxon>
        <taxon>Chlorobiales</taxon>
        <taxon>Chlorobiaceae</taxon>
        <taxon>Prosthecochloris</taxon>
    </lineage>
</organism>
<dbReference type="InterPro" id="IPR045039">
    <property type="entry name" value="NSI-like"/>
</dbReference>
<dbReference type="AlphaFoldDB" id="A0A317T7Q6"/>
<name>A0A317T7Q6_9CHLB</name>
<dbReference type="EMBL" id="PDNZ01000002">
    <property type="protein sequence ID" value="PWW82779.1"/>
    <property type="molecule type" value="Genomic_DNA"/>
</dbReference>
<dbReference type="PANTHER" id="PTHR43626">
    <property type="entry name" value="ACYL-COA N-ACYLTRANSFERASE"/>
    <property type="match status" value="1"/>
</dbReference>
<keyword evidence="1 4" id="KW-0808">Transferase</keyword>
<evidence type="ECO:0000259" key="3">
    <source>
        <dbReference type="PROSITE" id="PS51186"/>
    </source>
</evidence>
<gene>
    <name evidence="4" type="ORF">CR164_03300</name>
</gene>
<dbReference type="Gene3D" id="3.40.630.30">
    <property type="match status" value="1"/>
</dbReference>
<proteinExistence type="predicted"/>
<evidence type="ECO:0000313" key="4">
    <source>
        <dbReference type="EMBL" id="PWW82779.1"/>
    </source>
</evidence>
<comment type="caution">
    <text evidence="4">The sequence shown here is derived from an EMBL/GenBank/DDBJ whole genome shotgun (WGS) entry which is preliminary data.</text>
</comment>
<dbReference type="InterPro" id="IPR000182">
    <property type="entry name" value="GNAT_dom"/>
</dbReference>
<dbReference type="PROSITE" id="PS51186">
    <property type="entry name" value="GNAT"/>
    <property type="match status" value="1"/>
</dbReference>
<dbReference type="RefSeq" id="WP_110022498.1">
    <property type="nucleotide sequence ID" value="NZ_PDNZ01000002.1"/>
</dbReference>
<dbReference type="PANTHER" id="PTHR43626:SF4">
    <property type="entry name" value="GCN5-RELATED N-ACETYLTRANSFERASE 2, CHLOROPLASTIC"/>
    <property type="match status" value="1"/>
</dbReference>
<protein>
    <submittedName>
        <fullName evidence="4">GNAT family N-acetyltransferase</fullName>
    </submittedName>
</protein>
<evidence type="ECO:0000256" key="2">
    <source>
        <dbReference type="ARBA" id="ARBA00023315"/>
    </source>
</evidence>
<dbReference type="OrthoDB" id="9788916at2"/>
<accession>A0A317T7Q6</accession>
<dbReference type="Proteomes" id="UP000246278">
    <property type="component" value="Unassembled WGS sequence"/>
</dbReference>
<dbReference type="SUPFAM" id="SSF55729">
    <property type="entry name" value="Acyl-CoA N-acyltransferases (Nat)"/>
    <property type="match status" value="1"/>
</dbReference>
<evidence type="ECO:0000256" key="1">
    <source>
        <dbReference type="ARBA" id="ARBA00022679"/>
    </source>
</evidence>
<dbReference type="Pfam" id="PF13508">
    <property type="entry name" value="Acetyltransf_7"/>
    <property type="match status" value="1"/>
</dbReference>
<feature type="domain" description="N-acetyltransferase" evidence="3">
    <location>
        <begin position="3"/>
        <end position="141"/>
    </location>
</feature>
<reference evidence="5" key="1">
    <citation type="submission" date="2017-10" db="EMBL/GenBank/DDBJ databases">
        <authorList>
            <person name="Gaisin V.A."/>
            <person name="Rysina M.S."/>
            <person name="Grouzdev D.S."/>
        </authorList>
    </citation>
    <scope>NUCLEOTIDE SEQUENCE [LARGE SCALE GENOMIC DNA]</scope>
    <source>
        <strain evidence="5">V1</strain>
    </source>
</reference>
<sequence>MSVQYKTGTDGIDWEALGDLYEEVGLVAQFGKKRDVGVIKDAFQNSWKVVTAWKEGKLVGAGRLISDGLCYGTVYDVGVLEACRGAGVGKGIMEALLKGNEHLLIYLTSTFGNEAFYKKLGFKKHKTAYAKYPHVSEYLEQ</sequence>
<evidence type="ECO:0000313" key="5">
    <source>
        <dbReference type="Proteomes" id="UP000246278"/>
    </source>
</evidence>
<dbReference type="InterPro" id="IPR016181">
    <property type="entry name" value="Acyl_CoA_acyltransferase"/>
</dbReference>
<keyword evidence="5" id="KW-1185">Reference proteome</keyword>
<keyword evidence="2" id="KW-0012">Acyltransferase</keyword>
<dbReference type="GO" id="GO:0008080">
    <property type="term" value="F:N-acetyltransferase activity"/>
    <property type="evidence" value="ECO:0007669"/>
    <property type="project" value="InterPro"/>
</dbReference>
<dbReference type="GO" id="GO:0005737">
    <property type="term" value="C:cytoplasm"/>
    <property type="evidence" value="ECO:0007669"/>
    <property type="project" value="TreeGrafter"/>
</dbReference>